<proteinExistence type="predicted"/>
<evidence type="ECO:0000313" key="3">
    <source>
        <dbReference type="Proteomes" id="UP000327157"/>
    </source>
</evidence>
<protein>
    <submittedName>
        <fullName evidence="2">NAC domain-containing protein 43-like</fullName>
    </submittedName>
</protein>
<dbReference type="AlphaFoldDB" id="A0A5N5HYN9"/>
<reference evidence="2 3" key="1">
    <citation type="submission" date="2019-09" db="EMBL/GenBank/DDBJ databases">
        <authorList>
            <person name="Ou C."/>
        </authorList>
    </citation>
    <scope>NUCLEOTIDE SEQUENCE [LARGE SCALE GENOMIC DNA]</scope>
    <source>
        <strain evidence="2">S2</strain>
        <tissue evidence="2">Leaf</tissue>
    </source>
</reference>
<evidence type="ECO:0000256" key="1">
    <source>
        <dbReference type="SAM" id="MobiDB-lite"/>
    </source>
</evidence>
<keyword evidence="3" id="KW-1185">Reference proteome</keyword>
<sequence>MNHAGPSSSNISGQYNKIDDNHSVHAFNGGLMSPFGSTKGYGAHQNQVRNLAPMLHLRAQQVMQPMPLVHSTDVNNQGSHSFNGITTYSHQSNQYGFADQFVSVYNNAAQLDNNGYPSDIYSIDTKDQYCLNEPLPDFGSLFDDIGRGAPFDMPVADVVLLNSVPHINPVTQSTEAGEKSNTTPTYNHLIA</sequence>
<evidence type="ECO:0000313" key="2">
    <source>
        <dbReference type="EMBL" id="KAB2631302.1"/>
    </source>
</evidence>
<dbReference type="Proteomes" id="UP000327157">
    <property type="component" value="Chromosome 12"/>
</dbReference>
<accession>A0A5N5HYN9</accession>
<organism evidence="2 3">
    <name type="scientific">Pyrus ussuriensis x Pyrus communis</name>
    <dbReference type="NCBI Taxonomy" id="2448454"/>
    <lineage>
        <taxon>Eukaryota</taxon>
        <taxon>Viridiplantae</taxon>
        <taxon>Streptophyta</taxon>
        <taxon>Embryophyta</taxon>
        <taxon>Tracheophyta</taxon>
        <taxon>Spermatophyta</taxon>
        <taxon>Magnoliopsida</taxon>
        <taxon>eudicotyledons</taxon>
        <taxon>Gunneridae</taxon>
        <taxon>Pentapetalae</taxon>
        <taxon>rosids</taxon>
        <taxon>fabids</taxon>
        <taxon>Rosales</taxon>
        <taxon>Rosaceae</taxon>
        <taxon>Amygdaloideae</taxon>
        <taxon>Maleae</taxon>
        <taxon>Pyrus</taxon>
    </lineage>
</organism>
<reference evidence="2 3" key="3">
    <citation type="submission" date="2019-11" db="EMBL/GenBank/DDBJ databases">
        <title>A de novo genome assembly of a pear dwarfing rootstock.</title>
        <authorList>
            <person name="Wang F."/>
            <person name="Wang J."/>
            <person name="Li S."/>
            <person name="Zhang Y."/>
            <person name="Fang M."/>
            <person name="Ma L."/>
            <person name="Zhao Y."/>
            <person name="Jiang S."/>
        </authorList>
    </citation>
    <scope>NUCLEOTIDE SEQUENCE [LARGE SCALE GENOMIC DNA]</scope>
    <source>
        <strain evidence="2">S2</strain>
        <tissue evidence="2">Leaf</tissue>
    </source>
</reference>
<dbReference type="EMBL" id="SMOL01000143">
    <property type="protein sequence ID" value="KAB2631302.1"/>
    <property type="molecule type" value="Genomic_DNA"/>
</dbReference>
<name>A0A5N5HYN9_9ROSA</name>
<reference evidence="3" key="2">
    <citation type="submission" date="2019-10" db="EMBL/GenBank/DDBJ databases">
        <title>A de novo genome assembly of a pear dwarfing rootstock.</title>
        <authorList>
            <person name="Wang F."/>
            <person name="Wang J."/>
            <person name="Li S."/>
            <person name="Zhang Y."/>
            <person name="Fang M."/>
            <person name="Ma L."/>
            <person name="Zhao Y."/>
            <person name="Jiang S."/>
        </authorList>
    </citation>
    <scope>NUCLEOTIDE SEQUENCE [LARGE SCALE GENOMIC DNA]</scope>
</reference>
<dbReference type="OrthoDB" id="1153960at2759"/>
<feature type="region of interest" description="Disordered" evidence="1">
    <location>
        <begin position="171"/>
        <end position="191"/>
    </location>
</feature>
<gene>
    <name evidence="2" type="ORF">D8674_008821</name>
</gene>
<comment type="caution">
    <text evidence="2">The sequence shown here is derived from an EMBL/GenBank/DDBJ whole genome shotgun (WGS) entry which is preliminary data.</text>
</comment>